<keyword evidence="2" id="KW-1185">Reference proteome</keyword>
<name>A0A286F4C2_9BACT</name>
<gene>
    <name evidence="1" type="ORF">SAMN06269250_0285</name>
</gene>
<sequence length="52" mass="6061">MHYVIYYIATKFISRLRTEKLALFALRSADLLGSRGENDVLYFTVNTFVSKK</sequence>
<organism evidence="1 2">
    <name type="scientific">Spirosoma fluviale</name>
    <dbReference type="NCBI Taxonomy" id="1597977"/>
    <lineage>
        <taxon>Bacteria</taxon>
        <taxon>Pseudomonadati</taxon>
        <taxon>Bacteroidota</taxon>
        <taxon>Cytophagia</taxon>
        <taxon>Cytophagales</taxon>
        <taxon>Cytophagaceae</taxon>
        <taxon>Spirosoma</taxon>
    </lineage>
</organism>
<dbReference type="EMBL" id="OCNH01000001">
    <property type="protein sequence ID" value="SOD78087.1"/>
    <property type="molecule type" value="Genomic_DNA"/>
</dbReference>
<dbReference type="AlphaFoldDB" id="A0A286F4C2"/>
<proteinExistence type="predicted"/>
<accession>A0A286F4C2</accession>
<evidence type="ECO:0000313" key="1">
    <source>
        <dbReference type="EMBL" id="SOD78087.1"/>
    </source>
</evidence>
<dbReference type="Proteomes" id="UP000219452">
    <property type="component" value="Unassembled WGS sequence"/>
</dbReference>
<protein>
    <submittedName>
        <fullName evidence="1">Uncharacterized protein</fullName>
    </submittedName>
</protein>
<reference evidence="2" key="1">
    <citation type="submission" date="2017-09" db="EMBL/GenBank/DDBJ databases">
        <authorList>
            <person name="Varghese N."/>
            <person name="Submissions S."/>
        </authorList>
    </citation>
    <scope>NUCLEOTIDE SEQUENCE [LARGE SCALE GENOMIC DNA]</scope>
    <source>
        <strain evidence="2">DSM 29961</strain>
    </source>
</reference>
<evidence type="ECO:0000313" key="2">
    <source>
        <dbReference type="Proteomes" id="UP000219452"/>
    </source>
</evidence>